<evidence type="ECO:0000256" key="1">
    <source>
        <dbReference type="ARBA" id="ARBA00004123"/>
    </source>
</evidence>
<dbReference type="EMBL" id="BTFZ01000013">
    <property type="protein sequence ID" value="GMM37906.1"/>
    <property type="molecule type" value="Genomic_DNA"/>
</dbReference>
<evidence type="ECO:0000256" key="7">
    <source>
        <dbReference type="ARBA" id="ARBA00022618"/>
    </source>
</evidence>
<evidence type="ECO:0000256" key="18">
    <source>
        <dbReference type="ARBA" id="ARBA00044346"/>
    </source>
</evidence>
<evidence type="ECO:0000256" key="17">
    <source>
        <dbReference type="ARBA" id="ARBA00044112"/>
    </source>
</evidence>
<keyword evidence="9" id="KW-0498">Mitosis</keyword>
<keyword evidence="11" id="KW-0995">Kinetochore</keyword>
<dbReference type="Pfam" id="PF08657">
    <property type="entry name" value="DASH_Spc34"/>
    <property type="match status" value="1"/>
</dbReference>
<feature type="coiled-coil region" evidence="19">
    <location>
        <begin position="208"/>
        <end position="235"/>
    </location>
</feature>
<keyword evidence="15" id="KW-0131">Cell cycle</keyword>
<dbReference type="InterPro" id="IPR013966">
    <property type="entry name" value="Spc34"/>
</dbReference>
<keyword evidence="6" id="KW-0963">Cytoplasm</keyword>
<evidence type="ECO:0000256" key="19">
    <source>
        <dbReference type="SAM" id="Coils"/>
    </source>
</evidence>
<organism evidence="20 21">
    <name type="scientific">Saccharomycopsis crataegensis</name>
    <dbReference type="NCBI Taxonomy" id="43959"/>
    <lineage>
        <taxon>Eukaryota</taxon>
        <taxon>Fungi</taxon>
        <taxon>Dikarya</taxon>
        <taxon>Ascomycota</taxon>
        <taxon>Saccharomycotina</taxon>
        <taxon>Saccharomycetes</taxon>
        <taxon>Saccharomycopsidaceae</taxon>
        <taxon>Saccharomycopsis</taxon>
    </lineage>
</organism>
<dbReference type="GeneID" id="90075881"/>
<gene>
    <name evidence="20" type="ORF">DASC09_052310</name>
</gene>
<keyword evidence="13" id="KW-0206">Cytoskeleton</keyword>
<dbReference type="AlphaFoldDB" id="A0AAV5QTN4"/>
<dbReference type="GO" id="GO:0008608">
    <property type="term" value="P:attachment of spindle microtubules to kinetochore"/>
    <property type="evidence" value="ECO:0007669"/>
    <property type="project" value="InterPro"/>
</dbReference>
<keyword evidence="10" id="KW-0159">Chromosome partition</keyword>
<dbReference type="GO" id="GO:0005876">
    <property type="term" value="C:spindle microtubule"/>
    <property type="evidence" value="ECO:0007669"/>
    <property type="project" value="InterPro"/>
</dbReference>
<evidence type="ECO:0000256" key="15">
    <source>
        <dbReference type="ARBA" id="ARBA00023306"/>
    </source>
</evidence>
<evidence type="ECO:0000256" key="13">
    <source>
        <dbReference type="ARBA" id="ARBA00023212"/>
    </source>
</evidence>
<keyword evidence="5" id="KW-0158">Chromosome</keyword>
<evidence type="ECO:0000256" key="10">
    <source>
        <dbReference type="ARBA" id="ARBA00022829"/>
    </source>
</evidence>
<keyword evidence="8" id="KW-0493">Microtubule</keyword>
<comment type="caution">
    <text evidence="20">The sequence shown here is derived from an EMBL/GenBank/DDBJ whole genome shotgun (WGS) entry which is preliminary data.</text>
</comment>
<name>A0AAV5QTN4_9ASCO</name>
<evidence type="ECO:0000256" key="4">
    <source>
        <dbReference type="ARBA" id="ARBA00008491"/>
    </source>
</evidence>
<evidence type="ECO:0000256" key="9">
    <source>
        <dbReference type="ARBA" id="ARBA00022776"/>
    </source>
</evidence>
<evidence type="ECO:0000256" key="12">
    <source>
        <dbReference type="ARBA" id="ARBA00023054"/>
    </source>
</evidence>
<reference evidence="20 21" key="1">
    <citation type="journal article" date="2023" name="Elife">
        <title>Identification of key yeast species and microbe-microbe interactions impacting larval growth of Drosophila in the wild.</title>
        <authorList>
            <person name="Mure A."/>
            <person name="Sugiura Y."/>
            <person name="Maeda R."/>
            <person name="Honda K."/>
            <person name="Sakurai N."/>
            <person name="Takahashi Y."/>
            <person name="Watada M."/>
            <person name="Katoh T."/>
            <person name="Gotoh A."/>
            <person name="Gotoh Y."/>
            <person name="Taniguchi I."/>
            <person name="Nakamura K."/>
            <person name="Hayashi T."/>
            <person name="Katayama T."/>
            <person name="Uemura T."/>
            <person name="Hattori Y."/>
        </authorList>
    </citation>
    <scope>NUCLEOTIDE SEQUENCE [LARGE SCALE GENOMIC DNA]</scope>
    <source>
        <strain evidence="20 21">SC-9</strain>
    </source>
</reference>
<evidence type="ECO:0000256" key="3">
    <source>
        <dbReference type="ARBA" id="ARBA00004629"/>
    </source>
</evidence>
<evidence type="ECO:0000256" key="16">
    <source>
        <dbReference type="ARBA" id="ARBA00023328"/>
    </source>
</evidence>
<evidence type="ECO:0000256" key="6">
    <source>
        <dbReference type="ARBA" id="ARBA00022490"/>
    </source>
</evidence>
<keyword evidence="21" id="KW-1185">Reference proteome</keyword>
<keyword evidence="16" id="KW-0137">Centromere</keyword>
<comment type="subcellular location">
    <subcellularLocation>
        <location evidence="3">Chromosome</location>
        <location evidence="3">Centromere</location>
        <location evidence="3">Kinetochore</location>
    </subcellularLocation>
    <subcellularLocation>
        <location evidence="2">Cytoplasm</location>
        <location evidence="2">Cytoskeleton</location>
        <location evidence="2">Spindle</location>
    </subcellularLocation>
    <subcellularLocation>
        <location evidence="1">Nucleus</location>
    </subcellularLocation>
</comment>
<protein>
    <recommendedName>
        <fullName evidence="17">DASH complex subunit SPC34</fullName>
    </recommendedName>
    <alternativeName>
        <fullName evidence="18">Outer kinetochore protein SPC34</fullName>
    </alternativeName>
</protein>
<proteinExistence type="inferred from homology"/>
<evidence type="ECO:0000256" key="8">
    <source>
        <dbReference type="ARBA" id="ARBA00022701"/>
    </source>
</evidence>
<evidence type="ECO:0000256" key="2">
    <source>
        <dbReference type="ARBA" id="ARBA00004186"/>
    </source>
</evidence>
<accession>A0AAV5QTN4</accession>
<comment type="similarity">
    <text evidence="4">Belongs to the DASH complex SPC34 family.</text>
</comment>
<keyword evidence="14" id="KW-0539">Nucleus</keyword>
<evidence type="ECO:0000256" key="14">
    <source>
        <dbReference type="ARBA" id="ARBA00023242"/>
    </source>
</evidence>
<dbReference type="Proteomes" id="UP001360560">
    <property type="component" value="Unassembled WGS sequence"/>
</dbReference>
<sequence length="303" mass="34950">MGELESLISGSNEACNSISTLYFHSGGIFANSIIKNHEITNLITDLNIDLQPDNHDIANKSGEEQEVQGHTRQFLTYDKSLGVLKRYDGAQYREDEEYYVNNNDVEETMIIKPPKPMVLEDLSMANNNYLLNRLEGVSAALQGLFQKKLKTSSLYQMNHEYYNDDDERETIENQSGNLSSENKDEDEEVQLINSLVEILVKLNGNYPINNLRDYLEKLKSRNISLSKELDELLSIGKDITVQLKKYNIDLNDRELLEFQKNSNSTENEPPIKRRKLKSGQEILQEKRKELENLKKLKDDLLKD</sequence>
<evidence type="ECO:0000313" key="20">
    <source>
        <dbReference type="EMBL" id="GMM37906.1"/>
    </source>
</evidence>
<evidence type="ECO:0000256" key="5">
    <source>
        <dbReference type="ARBA" id="ARBA00022454"/>
    </source>
</evidence>
<dbReference type="GO" id="GO:0051301">
    <property type="term" value="P:cell division"/>
    <property type="evidence" value="ECO:0007669"/>
    <property type="project" value="UniProtKB-KW"/>
</dbReference>
<keyword evidence="12 19" id="KW-0175">Coiled coil</keyword>
<dbReference type="RefSeq" id="XP_064854902.1">
    <property type="nucleotide sequence ID" value="XM_064998830.1"/>
</dbReference>
<evidence type="ECO:0000256" key="11">
    <source>
        <dbReference type="ARBA" id="ARBA00022838"/>
    </source>
</evidence>
<keyword evidence="7" id="KW-0132">Cell division</keyword>
<dbReference type="GO" id="GO:0042729">
    <property type="term" value="C:DASH complex"/>
    <property type="evidence" value="ECO:0007669"/>
    <property type="project" value="InterPro"/>
</dbReference>
<feature type="coiled-coil region" evidence="19">
    <location>
        <begin position="273"/>
        <end position="303"/>
    </location>
</feature>
<evidence type="ECO:0000313" key="21">
    <source>
        <dbReference type="Proteomes" id="UP001360560"/>
    </source>
</evidence>